<keyword evidence="1 6" id="KW-0808">Transferase</keyword>
<dbReference type="EC" id="2.7.13.3" evidence="6"/>
<evidence type="ECO:0000259" key="5">
    <source>
        <dbReference type="SMART" id="SM00387"/>
    </source>
</evidence>
<keyword evidence="3" id="KW-0902">Two-component regulatory system</keyword>
<dbReference type="AlphaFoldDB" id="A0A0J6WD45"/>
<comment type="caution">
    <text evidence="6">The sequence shown here is derived from an EMBL/GenBank/DDBJ whole genome shotgun (WGS) entry which is preliminary data.</text>
</comment>
<reference evidence="6 7" key="1">
    <citation type="journal article" date="2015" name="Genome Biol. Evol.">
        <title>Characterization of Three Mycobacterium spp. with Potential Use in Bioremediation by Genome Sequencing and Comparative Genomics.</title>
        <authorList>
            <person name="Das S."/>
            <person name="Pettersson B.M."/>
            <person name="Behra P.R."/>
            <person name="Ramesh M."/>
            <person name="Dasgupta S."/>
            <person name="Bhattacharya A."/>
            <person name="Kirsebom L.A."/>
        </authorList>
    </citation>
    <scope>NUCLEOTIDE SEQUENCE [LARGE SCALE GENOMIC DNA]</scope>
    <source>
        <strain evidence="6 7">DSM 43826</strain>
    </source>
</reference>
<dbReference type="Pfam" id="PF02518">
    <property type="entry name" value="HATPase_c"/>
    <property type="match status" value="1"/>
</dbReference>
<dbReference type="Pfam" id="PF07730">
    <property type="entry name" value="HisKA_3"/>
    <property type="match status" value="1"/>
</dbReference>
<dbReference type="GO" id="GO:0046983">
    <property type="term" value="F:protein dimerization activity"/>
    <property type="evidence" value="ECO:0007669"/>
    <property type="project" value="InterPro"/>
</dbReference>
<proteinExistence type="predicted"/>
<feature type="domain" description="Histidine kinase/HSP90-like ATPase" evidence="5">
    <location>
        <begin position="509"/>
        <end position="599"/>
    </location>
</feature>
<dbReference type="STRING" id="37916.MCHLDSM_01772"/>
<feature type="domain" description="GAF" evidence="4">
    <location>
        <begin position="250"/>
        <end position="399"/>
    </location>
</feature>
<dbReference type="InterPro" id="IPR050482">
    <property type="entry name" value="Sensor_HK_TwoCompSys"/>
</dbReference>
<dbReference type="Gene3D" id="3.30.450.40">
    <property type="match status" value="2"/>
</dbReference>
<protein>
    <submittedName>
        <fullName evidence="6">Redox sensor histidine kinase response regulator DevS</fullName>
        <ecNumber evidence="6">2.7.13.3</ecNumber>
    </submittedName>
</protein>
<dbReference type="PANTHER" id="PTHR24421">
    <property type="entry name" value="NITRATE/NITRITE SENSOR PROTEIN NARX-RELATED"/>
    <property type="match status" value="1"/>
</dbReference>
<feature type="domain" description="GAF" evidence="4">
    <location>
        <begin position="81"/>
        <end position="228"/>
    </location>
</feature>
<name>A0A0J6WD45_9MYCO</name>
<sequence length="600" mass="64114">MFRQTDRSVLGLETAGFVVAERGTRKVSGLVDSDESGAVFGQLGRRGLAGRMHEQLDELLAARDQMEQVLGLIVEIGSDLDLDATLQRIVHAAMGLTGARYGALGVRAADGTLASFHHLGMDADTVHGIGHLPVGKGVLGLLLDRTSTVRLDDLTQHPAAVGFPEHHPPMRGFLGVPIIIRKTVYGSLYLADDQPGHGFSASDEIAARALAAAAGVAIDNARLFDRVTRAVQWVTASREISTAVLSGEAPQAESLQVIAERARDLTDAEQAIVLVPTDPDLPATDIDTLVVLTAVGVHAGEVIGQQVPVQGSTSGEVFRTGKPVITESFRYPIAAFTDVGQRSAVLMPLRAGDTVLGVIAVARDPHQPRFGPSYLDLVSDFAGHAAIALRLAAAHARERELSVAVDRERIAHDLHDHVIQKLFAAGMDLQGSIARARSPELVERLTRTVDDLQATIDAIRTSNFGLQHPRGQVADFRQRIQRLIAELTENRPIATTLQMRGSITGVGVELADHADAVITEAISNTVRHSGASRLTIEITTGDELAIDLIDNGCGIPTDNQRRSGLSNMERRAERLGGTCQITTPSEGGTHVRWTAPIIES</sequence>
<dbReference type="InterPro" id="IPR003594">
    <property type="entry name" value="HATPase_dom"/>
</dbReference>
<dbReference type="InterPro" id="IPR029016">
    <property type="entry name" value="GAF-like_dom_sf"/>
</dbReference>
<dbReference type="CDD" id="cd16917">
    <property type="entry name" value="HATPase_UhpB-NarQ-NarX-like"/>
    <property type="match status" value="1"/>
</dbReference>
<accession>A0A0J6WD45</accession>
<dbReference type="GO" id="GO:0016020">
    <property type="term" value="C:membrane"/>
    <property type="evidence" value="ECO:0007669"/>
    <property type="project" value="InterPro"/>
</dbReference>
<dbReference type="SMART" id="SM00387">
    <property type="entry name" value="HATPase_c"/>
    <property type="match status" value="1"/>
</dbReference>
<keyword evidence="2 6" id="KW-0418">Kinase</keyword>
<dbReference type="GO" id="GO:0000155">
    <property type="term" value="F:phosphorelay sensor kinase activity"/>
    <property type="evidence" value="ECO:0007669"/>
    <property type="project" value="InterPro"/>
</dbReference>
<dbReference type="Gene3D" id="1.20.5.1930">
    <property type="match status" value="1"/>
</dbReference>
<dbReference type="InterPro" id="IPR011712">
    <property type="entry name" value="Sig_transdc_His_kin_sub3_dim/P"/>
</dbReference>
<dbReference type="Gene3D" id="3.30.565.10">
    <property type="entry name" value="Histidine kinase-like ATPase, C-terminal domain"/>
    <property type="match status" value="1"/>
</dbReference>
<evidence type="ECO:0000256" key="2">
    <source>
        <dbReference type="ARBA" id="ARBA00022777"/>
    </source>
</evidence>
<dbReference type="SUPFAM" id="SSF55781">
    <property type="entry name" value="GAF domain-like"/>
    <property type="match status" value="2"/>
</dbReference>
<dbReference type="Pfam" id="PF13185">
    <property type="entry name" value="GAF_2"/>
    <property type="match status" value="2"/>
</dbReference>
<dbReference type="PATRIC" id="fig|37916.4.peg.1685"/>
<evidence type="ECO:0000256" key="3">
    <source>
        <dbReference type="ARBA" id="ARBA00023012"/>
    </source>
</evidence>
<organism evidence="6 7">
    <name type="scientific">Mycolicibacterium chlorophenolicum</name>
    <dbReference type="NCBI Taxonomy" id="37916"/>
    <lineage>
        <taxon>Bacteria</taxon>
        <taxon>Bacillati</taxon>
        <taxon>Actinomycetota</taxon>
        <taxon>Actinomycetes</taxon>
        <taxon>Mycobacteriales</taxon>
        <taxon>Mycobacteriaceae</taxon>
        <taxon>Mycolicibacterium</taxon>
    </lineage>
</organism>
<evidence type="ECO:0000313" key="6">
    <source>
        <dbReference type="EMBL" id="KMO79888.1"/>
    </source>
</evidence>
<dbReference type="SUPFAM" id="SSF55874">
    <property type="entry name" value="ATPase domain of HSP90 chaperone/DNA topoisomerase II/histidine kinase"/>
    <property type="match status" value="1"/>
</dbReference>
<evidence type="ECO:0000256" key="1">
    <source>
        <dbReference type="ARBA" id="ARBA00022679"/>
    </source>
</evidence>
<dbReference type="Proteomes" id="UP000036513">
    <property type="component" value="Unassembled WGS sequence"/>
</dbReference>
<keyword evidence="7" id="KW-1185">Reference proteome</keyword>
<dbReference type="PANTHER" id="PTHR24421:SF56">
    <property type="entry name" value="OXYGEN SENSOR HISTIDINE KINASE RESPONSE REGULATOR DOST"/>
    <property type="match status" value="1"/>
</dbReference>
<dbReference type="InterPro" id="IPR003018">
    <property type="entry name" value="GAF"/>
</dbReference>
<dbReference type="SMART" id="SM00065">
    <property type="entry name" value="GAF"/>
    <property type="match status" value="2"/>
</dbReference>
<evidence type="ECO:0000313" key="7">
    <source>
        <dbReference type="Proteomes" id="UP000036513"/>
    </source>
</evidence>
<dbReference type="SMR" id="A0A0J6WD45"/>
<evidence type="ECO:0000259" key="4">
    <source>
        <dbReference type="SMART" id="SM00065"/>
    </source>
</evidence>
<dbReference type="EMBL" id="JYNL01000017">
    <property type="protein sequence ID" value="KMO79888.1"/>
    <property type="molecule type" value="Genomic_DNA"/>
</dbReference>
<dbReference type="InterPro" id="IPR036890">
    <property type="entry name" value="HATPase_C_sf"/>
</dbReference>
<gene>
    <name evidence="6" type="primary">devS_1</name>
    <name evidence="6" type="ORF">MCHLDSM_01772</name>
</gene>